<evidence type="ECO:0000313" key="3">
    <source>
        <dbReference type="EMBL" id="SCU99810.1"/>
    </source>
</evidence>
<dbReference type="EMBL" id="LT598484">
    <property type="protein sequence ID" value="SCU99810.1"/>
    <property type="molecule type" value="Genomic_DNA"/>
</dbReference>
<dbReference type="InterPro" id="IPR024297">
    <property type="entry name" value="Pho86"/>
</dbReference>
<name>A0A1G4K7A6_9SACH</name>
<evidence type="ECO:0000256" key="2">
    <source>
        <dbReference type="SAM" id="Phobius"/>
    </source>
</evidence>
<evidence type="ECO:0000256" key="1">
    <source>
        <dbReference type="SAM" id="MobiDB-lite"/>
    </source>
</evidence>
<feature type="region of interest" description="Disordered" evidence="1">
    <location>
        <begin position="1"/>
        <end position="25"/>
    </location>
</feature>
<feature type="transmembrane region" description="Helical" evidence="2">
    <location>
        <begin position="61"/>
        <end position="81"/>
    </location>
</feature>
<accession>A0A1G4K7A6</accession>
<feature type="transmembrane region" description="Helical" evidence="2">
    <location>
        <begin position="106"/>
        <end position="126"/>
    </location>
</feature>
<gene>
    <name evidence="3" type="ORF">LAME_0G05666G</name>
</gene>
<proteinExistence type="predicted"/>
<dbReference type="Pfam" id="PF11124">
    <property type="entry name" value="Pho86"/>
    <property type="match status" value="1"/>
</dbReference>
<keyword evidence="4" id="KW-1185">Reference proteome</keyword>
<evidence type="ECO:0000313" key="4">
    <source>
        <dbReference type="Proteomes" id="UP000191144"/>
    </source>
</evidence>
<dbReference type="Proteomes" id="UP000191144">
    <property type="component" value="Chromosome G"/>
</dbReference>
<dbReference type="AlphaFoldDB" id="A0A1G4K7A6"/>
<keyword evidence="2" id="KW-0472">Membrane</keyword>
<keyword evidence="2" id="KW-0812">Transmembrane</keyword>
<organism evidence="3 4">
    <name type="scientific">Lachancea meyersii CBS 8951</name>
    <dbReference type="NCBI Taxonomy" id="1266667"/>
    <lineage>
        <taxon>Eukaryota</taxon>
        <taxon>Fungi</taxon>
        <taxon>Dikarya</taxon>
        <taxon>Ascomycota</taxon>
        <taxon>Saccharomycotina</taxon>
        <taxon>Saccharomycetes</taxon>
        <taxon>Saccharomycetales</taxon>
        <taxon>Saccharomycetaceae</taxon>
        <taxon>Lachancea</taxon>
    </lineage>
</organism>
<dbReference type="OrthoDB" id="4082764at2759"/>
<reference evidence="4" key="1">
    <citation type="submission" date="2016-03" db="EMBL/GenBank/DDBJ databases">
        <authorList>
            <person name="Devillers Hugo."/>
        </authorList>
    </citation>
    <scope>NUCLEOTIDE SEQUENCE [LARGE SCALE GENOMIC DNA]</scope>
</reference>
<keyword evidence="2" id="KW-1133">Transmembrane helix</keyword>
<sequence length="303" mass="33687">MAKKSGSRGPIKQVDASLNEPINKDAPPTIYGSHLTPEFASAALNLSVDFLKQQQSMANKYILWHPKTLSVVSFCAIIYLLPNISLPEKTRNASGFVVQFVLMNQAQLLTAGLVLLISTSVVFTLLSKVTENIFKSKVKKVVESEGSSIFGCQLEKLAKGTIKPTDKTKDTQIIVYRDTPIALVSVLENESISKSDSLVMGISSIGSRRVYAKSGIIEDLLDWALIRTKNIQNESDKFNTDKSMKLLVDAYSFDETLKQTLTKKGFSLIKSYKLPESRLLGGLFGVRRELWGVQFHYDTKKQK</sequence>
<protein>
    <submittedName>
        <fullName evidence="3">LAME_0G05666g1_1</fullName>
    </submittedName>
</protein>